<comment type="caution">
    <text evidence="10">The sequence shown here is derived from an EMBL/GenBank/DDBJ whole genome shotgun (WGS) entry which is preliminary data.</text>
</comment>
<keyword evidence="7 8" id="KW-0501">Molybdenum cofactor biosynthesis</keyword>
<comment type="function">
    <text evidence="8">Transfers a GMP moiety from GTP to Mo-molybdopterin (Mo-MPT) cofactor (Moco or molybdenum cofactor) to form Mo-molybdopterin guanine dinucleotide (Mo-MGD) cofactor.</text>
</comment>
<dbReference type="EMBL" id="BDUF01000043">
    <property type="protein sequence ID" value="GAX89959.1"/>
    <property type="molecule type" value="Genomic_DNA"/>
</dbReference>
<protein>
    <recommendedName>
        <fullName evidence="8">Probable molybdenum cofactor guanylyltransferase</fullName>
        <shortName evidence="8">MoCo guanylyltransferase</shortName>
        <ecNumber evidence="8">2.7.7.77</ecNumber>
    </recommendedName>
    <alternativeName>
        <fullName evidence="8">GTP:molybdopterin guanylyltransferase</fullName>
    </alternativeName>
    <alternativeName>
        <fullName evidence="8">Mo-MPT guanylyltransferase</fullName>
    </alternativeName>
    <alternativeName>
        <fullName evidence="8">Molybdopterin guanylyltransferase</fullName>
    </alternativeName>
    <alternativeName>
        <fullName evidence="8">Molybdopterin-guanine dinucleotide synthase</fullName>
        <shortName evidence="8">MGD synthase</shortName>
    </alternativeName>
</protein>
<proteinExistence type="inferred from homology"/>
<dbReference type="PANTHER" id="PTHR19136:SF81">
    <property type="entry name" value="MOLYBDENUM COFACTOR GUANYLYLTRANSFERASE"/>
    <property type="match status" value="1"/>
</dbReference>
<feature type="binding site" evidence="8">
    <location>
        <position position="113"/>
    </location>
    <ligand>
        <name>Mg(2+)</name>
        <dbReference type="ChEBI" id="CHEBI:18420"/>
    </ligand>
</feature>
<dbReference type="Proteomes" id="UP000217785">
    <property type="component" value="Unassembled WGS sequence"/>
</dbReference>
<evidence type="ECO:0000256" key="3">
    <source>
        <dbReference type="ARBA" id="ARBA00022723"/>
    </source>
</evidence>
<dbReference type="CDD" id="cd02503">
    <property type="entry name" value="MobA"/>
    <property type="match status" value="1"/>
</dbReference>
<dbReference type="GO" id="GO:0006777">
    <property type="term" value="P:Mo-molybdopterin cofactor biosynthetic process"/>
    <property type="evidence" value="ECO:0007669"/>
    <property type="project" value="UniProtKB-KW"/>
</dbReference>
<keyword evidence="11" id="KW-1185">Reference proteome</keyword>
<evidence type="ECO:0000256" key="6">
    <source>
        <dbReference type="ARBA" id="ARBA00023134"/>
    </source>
</evidence>
<dbReference type="Pfam" id="PF12804">
    <property type="entry name" value="NTP_transf_3"/>
    <property type="match status" value="1"/>
</dbReference>
<comment type="subcellular location">
    <subcellularLocation>
        <location evidence="8">Cytoplasm</location>
    </subcellularLocation>
</comment>
<comment type="similarity">
    <text evidence="8">Belongs to the MobA family.</text>
</comment>
<dbReference type="OrthoDB" id="9788394at2"/>
<dbReference type="InterPro" id="IPR029044">
    <property type="entry name" value="Nucleotide-diphossugar_trans"/>
</dbReference>
<dbReference type="AlphaFoldDB" id="A0A292YM28"/>
<feature type="binding site" evidence="8">
    <location>
        <position position="84"/>
    </location>
    <ligand>
        <name>GTP</name>
        <dbReference type="ChEBI" id="CHEBI:37565"/>
    </ligand>
</feature>
<feature type="domain" description="MobA-like NTP transferase" evidence="9">
    <location>
        <begin position="15"/>
        <end position="181"/>
    </location>
</feature>
<comment type="caution">
    <text evidence="8">Lacks conserved residue(s) required for the propagation of feature annotation.</text>
</comment>
<sequence>MVHSSKTNLASQYGVVLLAGGKSSRMGTNKALLPILGKPNIEHIRDQLRSLVPAPDERGASPHFVVVTNEPESYRFLGETMVGDRHPGLGPLAGIQVGLQASPCDWNLVVACDMPMVTAEVGLFLMELAGADRSANEEPTGFDAVVPVIGGQLHPLFAVYHKRCANPIEEMLLSSKLRMIYLLDSLRVKQVTEADFPNHINIGQVFFNMNNPEDYQQVLKWLSEGGRKREVFPGS</sequence>
<keyword evidence="3 8" id="KW-0479">Metal-binding</keyword>
<feature type="binding site" evidence="8">
    <location>
        <position position="113"/>
    </location>
    <ligand>
        <name>GTP</name>
        <dbReference type="ChEBI" id="CHEBI:37565"/>
    </ligand>
</feature>
<evidence type="ECO:0000256" key="7">
    <source>
        <dbReference type="ARBA" id="ARBA00023150"/>
    </source>
</evidence>
<evidence type="ECO:0000313" key="10">
    <source>
        <dbReference type="EMBL" id="GAX89959.1"/>
    </source>
</evidence>
<keyword evidence="2 8" id="KW-0808">Transferase</keyword>
<gene>
    <name evidence="8" type="primary">mobA</name>
    <name evidence="10" type="ORF">EFBL_1585</name>
</gene>
<dbReference type="GO" id="GO:0046872">
    <property type="term" value="F:metal ion binding"/>
    <property type="evidence" value="ECO:0007669"/>
    <property type="project" value="UniProtKB-KW"/>
</dbReference>
<comment type="catalytic activity">
    <reaction evidence="8">
        <text>Mo-molybdopterin + GTP + H(+) = Mo-molybdopterin guanine dinucleotide + diphosphate</text>
        <dbReference type="Rhea" id="RHEA:34243"/>
        <dbReference type="ChEBI" id="CHEBI:15378"/>
        <dbReference type="ChEBI" id="CHEBI:33019"/>
        <dbReference type="ChEBI" id="CHEBI:37565"/>
        <dbReference type="ChEBI" id="CHEBI:71302"/>
        <dbReference type="ChEBI" id="CHEBI:71310"/>
        <dbReference type="EC" id="2.7.7.77"/>
    </reaction>
</comment>
<evidence type="ECO:0000256" key="2">
    <source>
        <dbReference type="ARBA" id="ARBA00022679"/>
    </source>
</evidence>
<keyword evidence="1 8" id="KW-0963">Cytoplasm</keyword>
<dbReference type="InterPro" id="IPR013482">
    <property type="entry name" value="Molybde_CF_guanTrfase"/>
</dbReference>
<evidence type="ECO:0000256" key="5">
    <source>
        <dbReference type="ARBA" id="ARBA00022842"/>
    </source>
</evidence>
<dbReference type="EC" id="2.7.7.77" evidence="8"/>
<dbReference type="PANTHER" id="PTHR19136">
    <property type="entry name" value="MOLYBDENUM COFACTOR GUANYLYLTRANSFERASE"/>
    <property type="match status" value="1"/>
</dbReference>
<comment type="cofactor">
    <cofactor evidence="8">
        <name>Mg(2+)</name>
        <dbReference type="ChEBI" id="CHEBI:18420"/>
    </cofactor>
</comment>
<comment type="domain">
    <text evidence="8">The N-terminal domain determines nucleotide recognition and specific binding, while the C-terminal domain determines the specific binding to the target protein.</text>
</comment>
<keyword evidence="5 8" id="KW-0460">Magnesium</keyword>
<evidence type="ECO:0000256" key="4">
    <source>
        <dbReference type="ARBA" id="ARBA00022741"/>
    </source>
</evidence>
<feature type="binding site" evidence="8">
    <location>
        <begin position="18"/>
        <end position="20"/>
    </location>
    <ligand>
        <name>GTP</name>
        <dbReference type="ChEBI" id="CHEBI:37565"/>
    </ligand>
</feature>
<name>A0A292YM28_9BACL</name>
<reference evidence="11" key="1">
    <citation type="submission" date="2017-07" db="EMBL/GenBank/DDBJ databases">
        <title>Draft genome sequence of Effusibacillus lacus strain skLN1.</title>
        <authorList>
            <person name="Watanabe M."/>
            <person name="Kojima H."/>
            <person name="Fukui M."/>
        </authorList>
    </citation>
    <scope>NUCLEOTIDE SEQUENCE [LARGE SCALE GENOMIC DNA]</scope>
    <source>
        <strain evidence="11">skLN1</strain>
    </source>
</reference>
<dbReference type="SUPFAM" id="SSF53448">
    <property type="entry name" value="Nucleotide-diphospho-sugar transferases"/>
    <property type="match status" value="1"/>
</dbReference>
<dbReference type="GO" id="GO:0005525">
    <property type="term" value="F:GTP binding"/>
    <property type="evidence" value="ECO:0007669"/>
    <property type="project" value="UniProtKB-UniRule"/>
</dbReference>
<evidence type="ECO:0000256" key="8">
    <source>
        <dbReference type="HAMAP-Rule" id="MF_00316"/>
    </source>
</evidence>
<keyword evidence="4 8" id="KW-0547">Nucleotide-binding</keyword>
<feature type="binding site" evidence="8">
    <location>
        <position position="30"/>
    </location>
    <ligand>
        <name>GTP</name>
        <dbReference type="ChEBI" id="CHEBI:37565"/>
    </ligand>
</feature>
<keyword evidence="6 8" id="KW-0342">GTP-binding</keyword>
<evidence type="ECO:0000313" key="11">
    <source>
        <dbReference type="Proteomes" id="UP000217785"/>
    </source>
</evidence>
<evidence type="ECO:0000256" key="1">
    <source>
        <dbReference type="ARBA" id="ARBA00022490"/>
    </source>
</evidence>
<dbReference type="Gene3D" id="3.90.550.10">
    <property type="entry name" value="Spore Coat Polysaccharide Biosynthesis Protein SpsA, Chain A"/>
    <property type="match status" value="1"/>
</dbReference>
<dbReference type="GO" id="GO:0005737">
    <property type="term" value="C:cytoplasm"/>
    <property type="evidence" value="ECO:0007669"/>
    <property type="project" value="UniProtKB-SubCell"/>
</dbReference>
<dbReference type="RefSeq" id="WP_096181664.1">
    <property type="nucleotide sequence ID" value="NZ_BDUF01000043.1"/>
</dbReference>
<dbReference type="GO" id="GO:0061603">
    <property type="term" value="F:molybdenum cofactor guanylyltransferase activity"/>
    <property type="evidence" value="ECO:0007669"/>
    <property type="project" value="UniProtKB-EC"/>
</dbReference>
<dbReference type="InterPro" id="IPR025877">
    <property type="entry name" value="MobA-like_NTP_Trfase"/>
</dbReference>
<organism evidence="10 11">
    <name type="scientific">Effusibacillus lacus</name>
    <dbReference type="NCBI Taxonomy" id="1348429"/>
    <lineage>
        <taxon>Bacteria</taxon>
        <taxon>Bacillati</taxon>
        <taxon>Bacillota</taxon>
        <taxon>Bacilli</taxon>
        <taxon>Bacillales</taxon>
        <taxon>Alicyclobacillaceae</taxon>
        <taxon>Effusibacillus</taxon>
    </lineage>
</organism>
<keyword evidence="10" id="KW-0548">Nucleotidyltransferase</keyword>
<accession>A0A292YM28</accession>
<dbReference type="HAMAP" id="MF_00316">
    <property type="entry name" value="MobA"/>
    <property type="match status" value="1"/>
</dbReference>
<evidence type="ECO:0000259" key="9">
    <source>
        <dbReference type="Pfam" id="PF12804"/>
    </source>
</evidence>